<dbReference type="InterPro" id="IPR005526">
    <property type="entry name" value="Septum_form_inhib_MinC_C"/>
</dbReference>
<evidence type="ECO:0000313" key="7">
    <source>
        <dbReference type="EMBL" id="HIT84997.1"/>
    </source>
</evidence>
<proteinExistence type="inferred from homology"/>
<comment type="caution">
    <text evidence="7">The sequence shown here is derived from an EMBL/GenBank/DDBJ whole genome shotgun (WGS) entry which is preliminary data.</text>
</comment>
<dbReference type="GO" id="GO:0000917">
    <property type="term" value="P:division septum assembly"/>
    <property type="evidence" value="ECO:0007669"/>
    <property type="project" value="UniProtKB-KW"/>
</dbReference>
<evidence type="ECO:0000256" key="3">
    <source>
        <dbReference type="ARBA" id="ARBA00023306"/>
    </source>
</evidence>
<dbReference type="Proteomes" id="UP000824165">
    <property type="component" value="Unassembled WGS sequence"/>
</dbReference>
<dbReference type="GO" id="GO:1901891">
    <property type="term" value="P:regulation of cell septum assembly"/>
    <property type="evidence" value="ECO:0007669"/>
    <property type="project" value="InterPro"/>
</dbReference>
<evidence type="ECO:0000259" key="6">
    <source>
        <dbReference type="Pfam" id="PF03775"/>
    </source>
</evidence>
<dbReference type="InterPro" id="IPR036145">
    <property type="entry name" value="MinC_C_sf"/>
</dbReference>
<dbReference type="InterPro" id="IPR016098">
    <property type="entry name" value="CAP/MinC_C"/>
</dbReference>
<evidence type="ECO:0000256" key="1">
    <source>
        <dbReference type="ARBA" id="ARBA00022618"/>
    </source>
</evidence>
<dbReference type="InterPro" id="IPR013033">
    <property type="entry name" value="MinC"/>
</dbReference>
<feature type="domain" description="Septum formation inhibitor MinC C-terminal" evidence="6">
    <location>
        <begin position="133"/>
        <end position="226"/>
    </location>
</feature>
<dbReference type="HAMAP" id="MF_00267">
    <property type="entry name" value="MinC"/>
    <property type="match status" value="1"/>
</dbReference>
<reference evidence="7" key="2">
    <citation type="journal article" date="2021" name="PeerJ">
        <title>Extensive microbial diversity within the chicken gut microbiome revealed by metagenomics and culture.</title>
        <authorList>
            <person name="Gilroy R."/>
            <person name="Ravi A."/>
            <person name="Getino M."/>
            <person name="Pursley I."/>
            <person name="Horton D.L."/>
            <person name="Alikhan N.F."/>
            <person name="Baker D."/>
            <person name="Gharbi K."/>
            <person name="Hall N."/>
            <person name="Watson M."/>
            <person name="Adriaenssens E.M."/>
            <person name="Foster-Nyarko E."/>
            <person name="Jarju S."/>
            <person name="Secka A."/>
            <person name="Antonio M."/>
            <person name="Oren A."/>
            <person name="Chaudhuri R.R."/>
            <person name="La Ragione R."/>
            <person name="Hildebrand F."/>
            <person name="Pallen M.J."/>
        </authorList>
    </citation>
    <scope>NUCLEOTIDE SEQUENCE</scope>
    <source>
        <strain evidence="7">CHK181-108</strain>
    </source>
</reference>
<dbReference type="Pfam" id="PF03775">
    <property type="entry name" value="MinC_C"/>
    <property type="match status" value="1"/>
</dbReference>
<accession>A0A9D1H1R1</accession>
<organism evidence="7 8">
    <name type="scientific">Candidatus Ornithomonoglobus intestinigallinarum</name>
    <dbReference type="NCBI Taxonomy" id="2840894"/>
    <lineage>
        <taxon>Bacteria</taxon>
        <taxon>Bacillati</taxon>
        <taxon>Bacillota</taxon>
        <taxon>Clostridia</taxon>
        <taxon>Candidatus Ornithomonoglobus</taxon>
    </lineage>
</organism>
<evidence type="ECO:0000313" key="8">
    <source>
        <dbReference type="Proteomes" id="UP000824165"/>
    </source>
</evidence>
<dbReference type="Gene3D" id="2.160.20.70">
    <property type="match status" value="1"/>
</dbReference>
<reference evidence="7" key="1">
    <citation type="submission" date="2020-10" db="EMBL/GenBank/DDBJ databases">
        <authorList>
            <person name="Gilroy R."/>
        </authorList>
    </citation>
    <scope>NUCLEOTIDE SEQUENCE</scope>
    <source>
        <strain evidence="7">CHK181-108</strain>
    </source>
</reference>
<dbReference type="SUPFAM" id="SSF63848">
    <property type="entry name" value="Cell-division inhibitor MinC, C-terminal domain"/>
    <property type="match status" value="1"/>
</dbReference>
<evidence type="ECO:0000256" key="4">
    <source>
        <dbReference type="ARBA" id="ARBA00046874"/>
    </source>
</evidence>
<dbReference type="EMBL" id="DVLU01000030">
    <property type="protein sequence ID" value="HIT84997.1"/>
    <property type="molecule type" value="Genomic_DNA"/>
</dbReference>
<gene>
    <name evidence="5" type="primary">minC</name>
    <name evidence="7" type="ORF">IAA60_03710</name>
</gene>
<sequence>MDDEIIKLKGTGDGIKIYLASGFSITEITHALYTKLDEYRKFFGSGKCSIYFIGENISDTDKLRLEAVSKAMLPEATVNYGEKTILKKLESLLEKSAEKQKTAKKDDEAPRQAPEDLEEVIATNFKSSRARFFEGAVKPGRRVESDSHMVLVGDVLEGGEVCASGNIVIFGRLLGSAHAGTGGSKNAYIIALDFMPQGVAIAGTGVTEVDFKGGGAKKAYLINNEIFIEEFLLNI</sequence>
<keyword evidence="3 5" id="KW-0131">Cell cycle</keyword>
<evidence type="ECO:0000256" key="2">
    <source>
        <dbReference type="ARBA" id="ARBA00023210"/>
    </source>
</evidence>
<comment type="subunit">
    <text evidence="4 5">Interacts with MinD and FtsZ.</text>
</comment>
<keyword evidence="1 5" id="KW-0132">Cell division</keyword>
<dbReference type="AlphaFoldDB" id="A0A9D1H1R1"/>
<dbReference type="PANTHER" id="PTHR34108:SF1">
    <property type="entry name" value="SEPTUM SITE-DETERMINING PROTEIN MINC"/>
    <property type="match status" value="1"/>
</dbReference>
<evidence type="ECO:0000256" key="5">
    <source>
        <dbReference type="HAMAP-Rule" id="MF_00267"/>
    </source>
</evidence>
<dbReference type="GO" id="GO:0000902">
    <property type="term" value="P:cell morphogenesis"/>
    <property type="evidence" value="ECO:0007669"/>
    <property type="project" value="InterPro"/>
</dbReference>
<comment type="similarity">
    <text evidence="5">Belongs to the MinC family.</text>
</comment>
<dbReference type="PANTHER" id="PTHR34108">
    <property type="entry name" value="SEPTUM SITE-DETERMINING PROTEIN MINC"/>
    <property type="match status" value="1"/>
</dbReference>
<name>A0A9D1H1R1_9FIRM</name>
<keyword evidence="2 5" id="KW-0717">Septation</keyword>
<comment type="function">
    <text evidence="5">Cell division inhibitor that blocks the formation of polar Z ring septums. Rapidly oscillates between the poles of the cell to destabilize FtsZ filaments that have formed before they mature into polar Z rings. Prevents FtsZ polymerization.</text>
</comment>
<protein>
    <recommendedName>
        <fullName evidence="5">Probable septum site-determining protein MinC</fullName>
    </recommendedName>
</protein>